<sequence>MAISVSLSHDNVGLRESPECLSSCDCVSVSFWDMTLAACCLTVDVALCDSARLHVCLRQVYMNVMIRICIYLIWYSLWSACLSSCSMRPGSVFLKFVTKGIFPPLSPCPHLEHTPKPSPLACSHISGTAPPPPPPPHSPFQILDLLTGLRAGWV</sequence>
<accession>A0ABP0AHJ8</accession>
<dbReference type="Proteomes" id="UP001314169">
    <property type="component" value="Chromosome X"/>
</dbReference>
<organism evidence="1 2">
    <name type="scientific">Pipistrellus nathusii</name>
    <name type="common">Nathusius' pipistrelle</name>
    <dbReference type="NCBI Taxonomy" id="59473"/>
    <lineage>
        <taxon>Eukaryota</taxon>
        <taxon>Metazoa</taxon>
        <taxon>Chordata</taxon>
        <taxon>Craniata</taxon>
        <taxon>Vertebrata</taxon>
        <taxon>Euteleostomi</taxon>
        <taxon>Mammalia</taxon>
        <taxon>Eutheria</taxon>
        <taxon>Laurasiatheria</taxon>
        <taxon>Chiroptera</taxon>
        <taxon>Yangochiroptera</taxon>
        <taxon>Vespertilionidae</taxon>
        <taxon>Pipistrellus</taxon>
    </lineage>
</organism>
<protein>
    <submittedName>
        <fullName evidence="1">Uncharacterized protein</fullName>
    </submittedName>
</protein>
<reference evidence="1" key="1">
    <citation type="submission" date="2023-12" db="EMBL/GenBank/DDBJ databases">
        <authorList>
            <person name="Brown T."/>
        </authorList>
    </citation>
    <scope>NUCLEOTIDE SEQUENCE</scope>
</reference>
<gene>
    <name evidence="1" type="ORF">MPIPNATIZW_LOCUS18267</name>
</gene>
<proteinExistence type="predicted"/>
<evidence type="ECO:0000313" key="2">
    <source>
        <dbReference type="Proteomes" id="UP001314169"/>
    </source>
</evidence>
<dbReference type="EMBL" id="OY882879">
    <property type="protein sequence ID" value="CAK6449961.1"/>
    <property type="molecule type" value="Genomic_DNA"/>
</dbReference>
<evidence type="ECO:0000313" key="1">
    <source>
        <dbReference type="EMBL" id="CAK6449961.1"/>
    </source>
</evidence>
<name>A0ABP0AHJ8_PIPNA</name>
<keyword evidence="2" id="KW-1185">Reference proteome</keyword>